<feature type="transmembrane region" description="Helical" evidence="1">
    <location>
        <begin position="107"/>
        <end position="130"/>
    </location>
</feature>
<dbReference type="EMBL" id="JAUSUZ010000001">
    <property type="protein sequence ID" value="MDQ0371134.1"/>
    <property type="molecule type" value="Genomic_DNA"/>
</dbReference>
<feature type="transmembrane region" description="Helical" evidence="1">
    <location>
        <begin position="37"/>
        <end position="59"/>
    </location>
</feature>
<evidence type="ECO:0000259" key="2">
    <source>
        <dbReference type="Pfam" id="PF14340"/>
    </source>
</evidence>
<protein>
    <recommendedName>
        <fullName evidence="2">DUF4395 domain-containing protein</fullName>
    </recommendedName>
</protein>
<sequence>MNGIDPRGPRFGAAITSVVLAIVVVTGSGWLALAQTLVFTISAAVPSLAPYGLIYRTLVAPRLAPPAELEAPEPPRFAQLVGMIFTVVATIGYLSGAPLIGMIFTGFALFAAFLNAAFGFCLGCQMYLVIRRLAPR</sequence>
<organism evidence="3 4">
    <name type="scientific">Catenuloplanes indicus</name>
    <dbReference type="NCBI Taxonomy" id="137267"/>
    <lineage>
        <taxon>Bacteria</taxon>
        <taxon>Bacillati</taxon>
        <taxon>Actinomycetota</taxon>
        <taxon>Actinomycetes</taxon>
        <taxon>Micromonosporales</taxon>
        <taxon>Micromonosporaceae</taxon>
        <taxon>Catenuloplanes</taxon>
    </lineage>
</organism>
<feature type="transmembrane region" description="Helical" evidence="1">
    <location>
        <begin position="80"/>
        <end position="101"/>
    </location>
</feature>
<evidence type="ECO:0000313" key="3">
    <source>
        <dbReference type="EMBL" id="MDQ0371134.1"/>
    </source>
</evidence>
<dbReference type="InterPro" id="IPR025508">
    <property type="entry name" value="DUF4395"/>
</dbReference>
<name>A0AAE4B1Y5_9ACTN</name>
<dbReference type="AlphaFoldDB" id="A0AAE4B1Y5"/>
<dbReference type="Pfam" id="PF14340">
    <property type="entry name" value="DUF4395"/>
    <property type="match status" value="1"/>
</dbReference>
<feature type="domain" description="DUF4395" evidence="2">
    <location>
        <begin position="4"/>
        <end position="132"/>
    </location>
</feature>
<proteinExistence type="predicted"/>
<accession>A0AAE4B1Y5</accession>
<keyword evidence="1" id="KW-1133">Transmembrane helix</keyword>
<dbReference type="RefSeq" id="WP_307247661.1">
    <property type="nucleotide sequence ID" value="NZ_JAUSUZ010000001.1"/>
</dbReference>
<comment type="caution">
    <text evidence="3">The sequence shown here is derived from an EMBL/GenBank/DDBJ whole genome shotgun (WGS) entry which is preliminary data.</text>
</comment>
<evidence type="ECO:0000313" key="4">
    <source>
        <dbReference type="Proteomes" id="UP001240236"/>
    </source>
</evidence>
<dbReference type="Proteomes" id="UP001240236">
    <property type="component" value="Unassembled WGS sequence"/>
</dbReference>
<evidence type="ECO:0000256" key="1">
    <source>
        <dbReference type="SAM" id="Phobius"/>
    </source>
</evidence>
<gene>
    <name evidence="3" type="ORF">J2S42_007803</name>
</gene>
<feature type="transmembrane region" description="Helical" evidence="1">
    <location>
        <begin position="12"/>
        <end position="31"/>
    </location>
</feature>
<dbReference type="PIRSF" id="PIRSF030042">
    <property type="entry name" value="UCP030042"/>
    <property type="match status" value="1"/>
</dbReference>
<reference evidence="3 4" key="1">
    <citation type="submission" date="2023-07" db="EMBL/GenBank/DDBJ databases">
        <title>Sequencing the genomes of 1000 actinobacteria strains.</title>
        <authorList>
            <person name="Klenk H.-P."/>
        </authorList>
    </citation>
    <scope>NUCLEOTIDE SEQUENCE [LARGE SCALE GENOMIC DNA]</scope>
    <source>
        <strain evidence="3 4">DSM 44709</strain>
    </source>
</reference>
<dbReference type="InterPro" id="IPR016942">
    <property type="entry name" value="UCP030042"/>
</dbReference>
<keyword evidence="1" id="KW-0472">Membrane</keyword>
<keyword evidence="4" id="KW-1185">Reference proteome</keyword>
<keyword evidence="1" id="KW-0812">Transmembrane</keyword>